<comment type="cofactor">
    <cofactor evidence="1">
        <name>Mg(2+)</name>
        <dbReference type="ChEBI" id="CHEBI:18420"/>
    </cofactor>
</comment>
<gene>
    <name evidence="10" type="ORF">METZ01_LOCUS320242</name>
</gene>
<protein>
    <recommendedName>
        <fullName evidence="9">D,D-heptose 1,7-bisphosphate phosphatase</fullName>
    </recommendedName>
</protein>
<dbReference type="InterPro" id="IPR006543">
    <property type="entry name" value="Histidinol-phos"/>
</dbReference>
<keyword evidence="7" id="KW-0378">Hydrolase</keyword>
<dbReference type="InterPro" id="IPR006549">
    <property type="entry name" value="HAD-SF_hydro_IIIA"/>
</dbReference>
<dbReference type="NCBIfam" id="TIGR01261">
    <property type="entry name" value="hisB_Nterm"/>
    <property type="match status" value="1"/>
</dbReference>
<dbReference type="PANTHER" id="PTHR42891:SF1">
    <property type="entry name" value="D-GLYCERO-BETA-D-MANNO-HEPTOSE-1,7-BISPHOSPHATE 7-PHOSPHATASE"/>
    <property type="match status" value="1"/>
</dbReference>
<dbReference type="InterPro" id="IPR023214">
    <property type="entry name" value="HAD_sf"/>
</dbReference>
<feature type="non-terminal residue" evidence="10">
    <location>
        <position position="1"/>
    </location>
</feature>
<dbReference type="GO" id="GO:0000105">
    <property type="term" value="P:L-histidine biosynthetic process"/>
    <property type="evidence" value="ECO:0007669"/>
    <property type="project" value="InterPro"/>
</dbReference>
<evidence type="ECO:0000256" key="2">
    <source>
        <dbReference type="ARBA" id="ARBA00004496"/>
    </source>
</evidence>
<dbReference type="InterPro" id="IPR005954">
    <property type="entry name" value="HisB_N"/>
</dbReference>
<dbReference type="InterPro" id="IPR036412">
    <property type="entry name" value="HAD-like_sf"/>
</dbReference>
<dbReference type="NCBIfam" id="TIGR01656">
    <property type="entry name" value="Histidinol-ppas"/>
    <property type="match status" value="1"/>
</dbReference>
<evidence type="ECO:0000256" key="6">
    <source>
        <dbReference type="ARBA" id="ARBA00022723"/>
    </source>
</evidence>
<dbReference type="Pfam" id="PF08645">
    <property type="entry name" value="PNK3P"/>
    <property type="match status" value="1"/>
</dbReference>
<organism evidence="10">
    <name type="scientific">marine metagenome</name>
    <dbReference type="NCBI Taxonomy" id="408172"/>
    <lineage>
        <taxon>unclassified sequences</taxon>
        <taxon>metagenomes</taxon>
        <taxon>ecological metagenomes</taxon>
    </lineage>
</organism>
<dbReference type="GO" id="GO:0004424">
    <property type="term" value="F:imidazoleglycerol-phosphate dehydratase activity"/>
    <property type="evidence" value="ECO:0007669"/>
    <property type="project" value="InterPro"/>
</dbReference>
<dbReference type="SUPFAM" id="SSF56784">
    <property type="entry name" value="HAD-like"/>
    <property type="match status" value="1"/>
</dbReference>
<dbReference type="EMBL" id="UINC01104326">
    <property type="protein sequence ID" value="SVC67388.1"/>
    <property type="molecule type" value="Genomic_DNA"/>
</dbReference>
<dbReference type="NCBIfam" id="TIGR01662">
    <property type="entry name" value="HAD-SF-IIIA"/>
    <property type="match status" value="1"/>
</dbReference>
<evidence type="ECO:0000256" key="7">
    <source>
        <dbReference type="ARBA" id="ARBA00022801"/>
    </source>
</evidence>
<dbReference type="GO" id="GO:0004401">
    <property type="term" value="F:histidinol-phosphatase activity"/>
    <property type="evidence" value="ECO:0007669"/>
    <property type="project" value="InterPro"/>
</dbReference>
<keyword evidence="6" id="KW-0479">Metal-binding</keyword>
<name>A0A382P3S4_9ZZZZ</name>
<reference evidence="10" key="1">
    <citation type="submission" date="2018-05" db="EMBL/GenBank/DDBJ databases">
        <authorList>
            <person name="Lanie J.A."/>
            <person name="Ng W.-L."/>
            <person name="Kazmierczak K.M."/>
            <person name="Andrzejewski T.M."/>
            <person name="Davidsen T.M."/>
            <person name="Wayne K.J."/>
            <person name="Tettelin H."/>
            <person name="Glass J.I."/>
            <person name="Rusch D."/>
            <person name="Podicherti R."/>
            <person name="Tsui H.-C.T."/>
            <person name="Winkler M.E."/>
        </authorList>
    </citation>
    <scope>NUCLEOTIDE SEQUENCE</scope>
</reference>
<dbReference type="Gene3D" id="3.40.50.1000">
    <property type="entry name" value="HAD superfamily/HAD-like"/>
    <property type="match status" value="1"/>
</dbReference>
<proteinExistence type="inferred from homology"/>
<evidence type="ECO:0000256" key="4">
    <source>
        <dbReference type="ARBA" id="ARBA00011245"/>
    </source>
</evidence>
<accession>A0A382P3S4</accession>
<keyword evidence="8" id="KW-0119">Carbohydrate metabolism</keyword>
<evidence type="ECO:0000256" key="3">
    <source>
        <dbReference type="ARBA" id="ARBA00005628"/>
    </source>
</evidence>
<sequence length="127" mass="14675">VISSLKKLNNYGYQFVMISNQDGLGTDSFPQEEFDKCQSFILDLFSTQEIDFREILICPHLAEDQCDCRKPKTGLLTKFLTHENIDTARSYVIGDRDTDMLLAEKMKIKGIRIDPYEDDAWDKIVNT</sequence>
<dbReference type="InterPro" id="IPR013954">
    <property type="entry name" value="PNK3P"/>
</dbReference>
<comment type="similarity">
    <text evidence="3">Belongs to the GmhB family.</text>
</comment>
<dbReference type="AlphaFoldDB" id="A0A382P3S4"/>
<evidence type="ECO:0000313" key="10">
    <source>
        <dbReference type="EMBL" id="SVC67388.1"/>
    </source>
</evidence>
<evidence type="ECO:0000256" key="1">
    <source>
        <dbReference type="ARBA" id="ARBA00001946"/>
    </source>
</evidence>
<dbReference type="GO" id="GO:0005975">
    <property type="term" value="P:carbohydrate metabolic process"/>
    <property type="evidence" value="ECO:0007669"/>
    <property type="project" value="InterPro"/>
</dbReference>
<evidence type="ECO:0000256" key="8">
    <source>
        <dbReference type="ARBA" id="ARBA00023277"/>
    </source>
</evidence>
<comment type="subcellular location">
    <subcellularLocation>
        <location evidence="2">Cytoplasm</location>
    </subcellularLocation>
</comment>
<dbReference type="PANTHER" id="PTHR42891">
    <property type="entry name" value="D-GLYCERO-BETA-D-MANNO-HEPTOSE-1,7-BISPHOSPHATE 7-PHOSPHATASE"/>
    <property type="match status" value="1"/>
</dbReference>
<evidence type="ECO:0000256" key="5">
    <source>
        <dbReference type="ARBA" id="ARBA00022490"/>
    </source>
</evidence>
<dbReference type="InterPro" id="IPR004446">
    <property type="entry name" value="Heptose_bisP_phosphatase"/>
</dbReference>
<dbReference type="GO" id="GO:0046872">
    <property type="term" value="F:metal ion binding"/>
    <property type="evidence" value="ECO:0007669"/>
    <property type="project" value="UniProtKB-KW"/>
</dbReference>
<feature type="non-terminal residue" evidence="10">
    <location>
        <position position="127"/>
    </location>
</feature>
<comment type="subunit">
    <text evidence="4">Monomer.</text>
</comment>
<keyword evidence="5" id="KW-0963">Cytoplasm</keyword>
<evidence type="ECO:0000256" key="9">
    <source>
        <dbReference type="ARBA" id="ARBA00031828"/>
    </source>
</evidence>
<dbReference type="GO" id="GO:0005737">
    <property type="term" value="C:cytoplasm"/>
    <property type="evidence" value="ECO:0007669"/>
    <property type="project" value="UniProtKB-SubCell"/>
</dbReference>